<dbReference type="GO" id="GO:0007266">
    <property type="term" value="P:Rho protein signal transduction"/>
    <property type="evidence" value="ECO:0007669"/>
    <property type="project" value="TreeGrafter"/>
</dbReference>
<evidence type="ECO:0000256" key="4">
    <source>
        <dbReference type="ARBA" id="ARBA00004218"/>
    </source>
</evidence>
<dbReference type="SUPFAM" id="SSF48350">
    <property type="entry name" value="GTPase activation domain, GAP"/>
    <property type="match status" value="1"/>
</dbReference>
<feature type="compositionally biased region" description="Polar residues" evidence="33">
    <location>
        <begin position="603"/>
        <end position="615"/>
    </location>
</feature>
<evidence type="ECO:0000256" key="25">
    <source>
        <dbReference type="ARBA" id="ARBA00023136"/>
    </source>
</evidence>
<evidence type="ECO:0000256" key="3">
    <source>
        <dbReference type="ARBA" id="ARBA00004214"/>
    </source>
</evidence>
<dbReference type="GO" id="GO:0006811">
    <property type="term" value="P:monoatomic ion transport"/>
    <property type="evidence" value="ECO:0007669"/>
    <property type="project" value="UniProtKB-KW"/>
</dbReference>
<evidence type="ECO:0000256" key="11">
    <source>
        <dbReference type="ARBA" id="ARBA00022490"/>
    </source>
</evidence>
<evidence type="ECO:0000256" key="13">
    <source>
        <dbReference type="ARBA" id="ARBA00022553"/>
    </source>
</evidence>
<evidence type="ECO:0000256" key="5">
    <source>
        <dbReference type="ARBA" id="ARBA00004413"/>
    </source>
</evidence>
<dbReference type="PANTHER" id="PTHR46199:SF5">
    <property type="entry name" value="RAC GTPASE-ACTIVATING PROTEIN 1"/>
    <property type="match status" value="1"/>
</dbReference>
<keyword evidence="22 32" id="KW-0175">Coiled coil</keyword>
<evidence type="ECO:0000256" key="2">
    <source>
        <dbReference type="ARBA" id="ARBA00004186"/>
    </source>
</evidence>
<reference evidence="36" key="1">
    <citation type="submission" date="2023-05" db="EMBL/GenBank/DDBJ databases">
        <title>High-quality long-read genome of Scophthalmus maximus.</title>
        <authorList>
            <person name="Lien S."/>
            <person name="Martinez P."/>
        </authorList>
    </citation>
    <scope>NUCLEOTIDE SEQUENCE [LARGE SCALE GENOMIC DNA]</scope>
</reference>
<evidence type="ECO:0000256" key="33">
    <source>
        <dbReference type="SAM" id="MobiDB-lite"/>
    </source>
</evidence>
<dbReference type="SUPFAM" id="SSF57889">
    <property type="entry name" value="Cysteine-rich domain"/>
    <property type="match status" value="1"/>
</dbReference>
<evidence type="ECO:0000256" key="12">
    <source>
        <dbReference type="ARBA" id="ARBA00022499"/>
    </source>
</evidence>
<evidence type="ECO:0000256" key="16">
    <source>
        <dbReference type="ARBA" id="ARBA00022771"/>
    </source>
</evidence>
<dbReference type="SMART" id="SM00109">
    <property type="entry name" value="C1"/>
    <property type="match status" value="1"/>
</dbReference>
<feature type="region of interest" description="Disordered" evidence="33">
    <location>
        <begin position="177"/>
        <end position="206"/>
    </location>
</feature>
<organism evidence="36 37">
    <name type="scientific">Scophthalmus maximus</name>
    <name type="common">Turbot</name>
    <name type="synonym">Psetta maxima</name>
    <dbReference type="NCBI Taxonomy" id="52904"/>
    <lineage>
        <taxon>Eukaryota</taxon>
        <taxon>Metazoa</taxon>
        <taxon>Chordata</taxon>
        <taxon>Craniata</taxon>
        <taxon>Vertebrata</taxon>
        <taxon>Euteleostomi</taxon>
        <taxon>Actinopterygii</taxon>
        <taxon>Neopterygii</taxon>
        <taxon>Teleostei</taxon>
        <taxon>Neoteleostei</taxon>
        <taxon>Acanthomorphata</taxon>
        <taxon>Carangaria</taxon>
        <taxon>Pleuronectiformes</taxon>
        <taxon>Pleuronectoidei</taxon>
        <taxon>Scophthalmidae</taxon>
        <taxon>Scophthalmus</taxon>
    </lineage>
</organism>
<evidence type="ECO:0000256" key="14">
    <source>
        <dbReference type="ARBA" id="ARBA00022618"/>
    </source>
</evidence>
<dbReference type="Ensembl" id="ENSSMAT00000013638.2">
    <property type="protein sequence ID" value="ENSSMAP00000013463.2"/>
    <property type="gene ID" value="ENSSMAG00000008240.2"/>
</dbReference>
<keyword evidence="18" id="KW-0862">Zinc</keyword>
<accession>A0A8D3A6V4</accession>
<keyword evidence="12" id="KW-1017">Isopeptide bond</keyword>
<dbReference type="GO" id="GO:0051233">
    <property type="term" value="C:spindle midzone"/>
    <property type="evidence" value="ECO:0007669"/>
    <property type="project" value="TreeGrafter"/>
</dbReference>
<evidence type="ECO:0000256" key="6">
    <source>
        <dbReference type="ARBA" id="ARBA00004626"/>
    </source>
</evidence>
<evidence type="ECO:0000256" key="21">
    <source>
        <dbReference type="ARBA" id="ARBA00022990"/>
    </source>
</evidence>
<evidence type="ECO:0000256" key="31">
    <source>
        <dbReference type="ARBA" id="ARBA00075869"/>
    </source>
</evidence>
<evidence type="ECO:0000256" key="19">
    <source>
        <dbReference type="ARBA" id="ARBA00022843"/>
    </source>
</evidence>
<dbReference type="GO" id="GO:0030154">
    <property type="term" value="P:cell differentiation"/>
    <property type="evidence" value="ECO:0007669"/>
    <property type="project" value="UniProtKB-KW"/>
</dbReference>
<dbReference type="Pfam" id="PF00620">
    <property type="entry name" value="RhoGAP"/>
    <property type="match status" value="1"/>
</dbReference>
<dbReference type="PANTHER" id="PTHR46199">
    <property type="entry name" value="RAC GTPASE-ACTIVATING PROTEIN 1"/>
    <property type="match status" value="1"/>
</dbReference>
<keyword evidence="17" id="KW-0221">Differentiation</keyword>
<dbReference type="InterPro" id="IPR002219">
    <property type="entry name" value="PKC_DAG/PE"/>
</dbReference>
<dbReference type="FunFam" id="1.10.555.10:FF:000034">
    <property type="entry name" value="Rac GTPase-activating protein 1"/>
    <property type="match status" value="1"/>
</dbReference>
<evidence type="ECO:0000256" key="1">
    <source>
        <dbReference type="ARBA" id="ARBA00004123"/>
    </source>
</evidence>
<dbReference type="FunFam" id="3.30.60.20:FF:000033">
    <property type="entry name" value="Rac GTPase-activating protein 1"/>
    <property type="match status" value="1"/>
</dbReference>
<evidence type="ECO:0000256" key="29">
    <source>
        <dbReference type="ARBA" id="ARBA00023329"/>
    </source>
</evidence>
<evidence type="ECO:0000256" key="8">
    <source>
        <dbReference type="ARBA" id="ARBA00022468"/>
    </source>
</evidence>
<evidence type="ECO:0000256" key="7">
    <source>
        <dbReference type="ARBA" id="ARBA00022448"/>
    </source>
</evidence>
<keyword evidence="11" id="KW-0963">Cytoplasm</keyword>
<keyword evidence="20" id="KW-0744">Spermatogenesis</keyword>
<dbReference type="GO" id="GO:0032154">
    <property type="term" value="C:cleavage furrow"/>
    <property type="evidence" value="ECO:0007669"/>
    <property type="project" value="UniProtKB-SubCell"/>
</dbReference>
<evidence type="ECO:0000313" key="36">
    <source>
        <dbReference type="Ensembl" id="ENSSMAP00000013463.2"/>
    </source>
</evidence>
<dbReference type="GO" id="GO:0008289">
    <property type="term" value="F:lipid binding"/>
    <property type="evidence" value="ECO:0007669"/>
    <property type="project" value="UniProtKB-KW"/>
</dbReference>
<feature type="region of interest" description="Disordered" evidence="33">
    <location>
        <begin position="569"/>
        <end position="615"/>
    </location>
</feature>
<dbReference type="GO" id="GO:0007283">
    <property type="term" value="P:spermatogenesis"/>
    <property type="evidence" value="ECO:0007669"/>
    <property type="project" value="UniProtKB-KW"/>
</dbReference>
<keyword evidence="23" id="KW-0406">Ion transport</keyword>
<dbReference type="Pfam" id="PF00130">
    <property type="entry name" value="C1_1"/>
    <property type="match status" value="1"/>
</dbReference>
<keyword evidence="27" id="KW-0539">Nucleus</keyword>
<dbReference type="GO" id="GO:0051256">
    <property type="term" value="P:mitotic spindle midzone assembly"/>
    <property type="evidence" value="ECO:0007669"/>
    <property type="project" value="TreeGrafter"/>
</dbReference>
<evidence type="ECO:0000256" key="9">
    <source>
        <dbReference type="ARBA" id="ARBA00022473"/>
    </source>
</evidence>
<dbReference type="InterPro" id="IPR046349">
    <property type="entry name" value="C1-like_sf"/>
</dbReference>
<name>A0A8D3A6V4_SCOMX</name>
<dbReference type="Gene3D" id="3.30.60.20">
    <property type="match status" value="1"/>
</dbReference>
<evidence type="ECO:0000256" key="27">
    <source>
        <dbReference type="ARBA" id="ARBA00023242"/>
    </source>
</evidence>
<keyword evidence="9" id="KW-0217">Developmental protein</keyword>
<evidence type="ECO:0000256" key="20">
    <source>
        <dbReference type="ARBA" id="ARBA00022871"/>
    </source>
</evidence>
<dbReference type="GO" id="GO:0097149">
    <property type="term" value="C:centralspindlin complex"/>
    <property type="evidence" value="ECO:0007669"/>
    <property type="project" value="TreeGrafter"/>
</dbReference>
<dbReference type="GO" id="GO:0030496">
    <property type="term" value="C:midbody"/>
    <property type="evidence" value="ECO:0007669"/>
    <property type="project" value="UniProtKB-SubCell"/>
</dbReference>
<evidence type="ECO:0000256" key="24">
    <source>
        <dbReference type="ARBA" id="ARBA00023121"/>
    </source>
</evidence>
<feature type="coiled-coil region" evidence="32">
    <location>
        <begin position="58"/>
        <end position="106"/>
    </location>
</feature>
<evidence type="ECO:0000259" key="35">
    <source>
        <dbReference type="PROSITE" id="PS50238"/>
    </source>
</evidence>
<keyword evidence="29" id="KW-0968">Cytoplasmic vesicle</keyword>
<dbReference type="AlphaFoldDB" id="A0A8D3A6V4"/>
<keyword evidence="15" id="KW-0479">Metal-binding</keyword>
<evidence type="ECO:0000256" key="23">
    <source>
        <dbReference type="ARBA" id="ARBA00023065"/>
    </source>
</evidence>
<dbReference type="GO" id="GO:0001669">
    <property type="term" value="C:acrosomal vesicle"/>
    <property type="evidence" value="ECO:0007669"/>
    <property type="project" value="UniProtKB-SubCell"/>
</dbReference>
<evidence type="ECO:0000256" key="17">
    <source>
        <dbReference type="ARBA" id="ARBA00022782"/>
    </source>
</evidence>
<comment type="subcellular location">
    <subcellularLocation>
        <location evidence="5">Cell membrane</location>
        <topology evidence="5">Peripheral membrane protein</topology>
        <orientation evidence="5">Cytoplasmic side</orientation>
    </subcellularLocation>
    <subcellularLocation>
        <location evidence="6">Cleavage furrow</location>
    </subcellularLocation>
    <subcellularLocation>
        <location evidence="2">Cytoplasm</location>
        <location evidence="2">Cytoskeleton</location>
        <location evidence="2">Spindle</location>
    </subcellularLocation>
    <subcellularLocation>
        <location evidence="4">Cytoplasmic vesicle</location>
        <location evidence="4">Secretory vesicle</location>
        <location evidence="4">Acrosome</location>
    </subcellularLocation>
    <subcellularLocation>
        <location evidence="3">Midbody</location>
    </subcellularLocation>
    <subcellularLocation>
        <location evidence="1">Nucleus</location>
    </subcellularLocation>
</comment>
<proteinExistence type="predicted"/>
<evidence type="ECO:0000313" key="37">
    <source>
        <dbReference type="Proteomes" id="UP000694558"/>
    </source>
</evidence>
<protein>
    <recommendedName>
        <fullName evidence="30">Rac GTPase-activating protein 1</fullName>
    </recommendedName>
    <alternativeName>
        <fullName evidence="31">Male germ cell RacGap</fullName>
    </alternativeName>
</protein>
<keyword evidence="7" id="KW-0813">Transport</keyword>
<keyword evidence="24" id="KW-0446">Lipid-binding</keyword>
<dbReference type="CDD" id="cd04382">
    <property type="entry name" value="RhoGAP_MgcRacGAP"/>
    <property type="match status" value="1"/>
</dbReference>
<dbReference type="GO" id="GO:0000281">
    <property type="term" value="P:mitotic cytokinesis"/>
    <property type="evidence" value="ECO:0007669"/>
    <property type="project" value="TreeGrafter"/>
</dbReference>
<evidence type="ECO:0000256" key="22">
    <source>
        <dbReference type="ARBA" id="ARBA00023054"/>
    </source>
</evidence>
<feature type="domain" description="Rho-GAP" evidence="35">
    <location>
        <begin position="344"/>
        <end position="534"/>
    </location>
</feature>
<dbReference type="CDD" id="cd20821">
    <property type="entry name" value="C1_MgcRacGAP"/>
    <property type="match status" value="1"/>
</dbReference>
<keyword evidence="14" id="KW-0132">Cell division</keyword>
<evidence type="ECO:0000256" key="28">
    <source>
        <dbReference type="ARBA" id="ARBA00023306"/>
    </source>
</evidence>
<keyword evidence="19" id="KW-0832">Ubl conjugation</keyword>
<dbReference type="GO" id="GO:0005096">
    <property type="term" value="F:GTPase activator activity"/>
    <property type="evidence" value="ECO:0007669"/>
    <property type="project" value="UniProtKB-KW"/>
</dbReference>
<evidence type="ECO:0000256" key="15">
    <source>
        <dbReference type="ARBA" id="ARBA00022723"/>
    </source>
</evidence>
<sequence length="615" mass="69295">MASPGVNLYNQFQSLREQVDGLNEGIEPQFLQMAMNFEESRKKWLRAGEELVSCKEMLAKAETERGALEVKLKHARNQVDVEIRRRQNAETVYEKLERQLQLIRELLISENNGNSVHLSEEQRSALAFLRKLKSDFNLCFRLTTIDESASMLSDISYDQTDDSLDWDSSVMKTVRLRKRQKRRSSRKLEVPSQTVKKPRSTGRTSDRSIVAKTTITVPVNGGTVEAVSTIETVPYWTRSRKSGENIVVYFFSSKNTKKIVTPVSYLPAQLQTPKANRGGKKHHFIPKTVIKSEFCVPCGRRTKFGKIYLRCQDCRVVTHPECRDRCPLPCNPTAVSTPIKNTEVTLADFAPVTSPKIPTLVTYCIKEIEHRGLHEVGLYRLSGHERLVKQLKEKLIRGKTLPPLNKVEDINVITGVLKDFLRNLPEPLLTFHLNKTFMEAAEIQDDGNSLAMVFQTISELPQPNRDTLACLMIHLQKVSQCVDTKMDVTNLARVFGPTLVGHAVADPDPMTILQDTSRQPRVIERLLSIPASYWSQFASPANTGMDNAHQFDTADHKVSILGPVTTPEHQMMAKTPSSSSLSQPPPFGLHKTDTKSKATTASNRQGNFFSSPQLK</sequence>
<keyword evidence="8" id="KW-0343">GTPase activation</keyword>
<keyword evidence="25" id="KW-0472">Membrane</keyword>
<evidence type="ECO:0000256" key="26">
    <source>
        <dbReference type="ARBA" id="ARBA00023212"/>
    </source>
</evidence>
<keyword evidence="16" id="KW-0863">Zinc-finger</keyword>
<evidence type="ECO:0000256" key="18">
    <source>
        <dbReference type="ARBA" id="ARBA00022833"/>
    </source>
</evidence>
<keyword evidence="10" id="KW-1003">Cell membrane</keyword>
<dbReference type="PROSITE" id="PS50081">
    <property type="entry name" value="ZF_DAG_PE_2"/>
    <property type="match status" value="1"/>
</dbReference>
<evidence type="ECO:0000256" key="30">
    <source>
        <dbReference type="ARBA" id="ARBA00067896"/>
    </source>
</evidence>
<gene>
    <name evidence="36" type="primary">LOC118308985</name>
</gene>
<dbReference type="SMART" id="SM00324">
    <property type="entry name" value="RhoGAP"/>
    <property type="match status" value="1"/>
</dbReference>
<reference evidence="36" key="2">
    <citation type="submission" date="2025-08" db="UniProtKB">
        <authorList>
            <consortium name="Ensembl"/>
        </authorList>
    </citation>
    <scope>IDENTIFICATION</scope>
</reference>
<dbReference type="InterPro" id="IPR008936">
    <property type="entry name" value="Rho_GTPase_activation_prot"/>
</dbReference>
<keyword evidence="26" id="KW-0206">Cytoskeleton</keyword>
<dbReference type="Gene3D" id="1.10.555.10">
    <property type="entry name" value="Rho GTPase activation protein"/>
    <property type="match status" value="1"/>
</dbReference>
<evidence type="ECO:0000256" key="10">
    <source>
        <dbReference type="ARBA" id="ARBA00022475"/>
    </source>
</evidence>
<keyword evidence="21" id="KW-0007">Acetylation</keyword>
<dbReference type="GO" id="GO:0008270">
    <property type="term" value="F:zinc ion binding"/>
    <property type="evidence" value="ECO:0007669"/>
    <property type="project" value="UniProtKB-KW"/>
</dbReference>
<dbReference type="GO" id="GO:0005634">
    <property type="term" value="C:nucleus"/>
    <property type="evidence" value="ECO:0007669"/>
    <property type="project" value="UniProtKB-SubCell"/>
</dbReference>
<keyword evidence="28" id="KW-0131">Cell cycle</keyword>
<dbReference type="PROSITE" id="PS50238">
    <property type="entry name" value="RHOGAP"/>
    <property type="match status" value="1"/>
</dbReference>
<keyword evidence="13" id="KW-0597">Phosphoprotein</keyword>
<feature type="domain" description="Phorbol-ester/DAG-type" evidence="34">
    <location>
        <begin position="281"/>
        <end position="330"/>
    </location>
</feature>
<dbReference type="Proteomes" id="UP000694558">
    <property type="component" value="Chromosome 6"/>
</dbReference>
<dbReference type="GeneTree" id="ENSGT00940000154610"/>
<evidence type="ECO:0000259" key="34">
    <source>
        <dbReference type="PROSITE" id="PS50081"/>
    </source>
</evidence>
<dbReference type="InterPro" id="IPR000198">
    <property type="entry name" value="RhoGAP_dom"/>
</dbReference>
<evidence type="ECO:0000256" key="32">
    <source>
        <dbReference type="SAM" id="Coils"/>
    </source>
</evidence>